<evidence type="ECO:0000313" key="1">
    <source>
        <dbReference type="EMBL" id="RZR72481.1"/>
    </source>
</evidence>
<sequence length="109" mass="12242">MAVTWVSEGDADSAMRVAMLERWTMKRRVRLQWVEKRKGSGKKWPRVVWGLQQLLRSSASREISDGLLQKGWQARLLGDGSSRAITVGSDDMRRAVGELATRLGSGKGW</sequence>
<gene>
    <name evidence="1" type="ORF">BHM03_00013904</name>
</gene>
<dbReference type="Proteomes" id="UP000290560">
    <property type="component" value="Unassembled WGS sequence"/>
</dbReference>
<dbReference type="EMBL" id="KV875696">
    <property type="protein sequence ID" value="RZR72481.1"/>
    <property type="molecule type" value="Genomic_DNA"/>
</dbReference>
<reference evidence="1" key="1">
    <citation type="journal article" date="2018" name="Data Brief">
        <title>Genome sequence data from 17 accessions of Ensete ventricosum, a staple food crop for millions in Ethiopia.</title>
        <authorList>
            <person name="Yemataw Z."/>
            <person name="Muzemil S."/>
            <person name="Ambachew D."/>
            <person name="Tripathi L."/>
            <person name="Tesfaye K."/>
            <person name="Chala A."/>
            <person name="Farbos A."/>
            <person name="O'Neill P."/>
            <person name="Moore K."/>
            <person name="Grant M."/>
            <person name="Studholme D.J."/>
        </authorList>
    </citation>
    <scope>NUCLEOTIDE SEQUENCE [LARGE SCALE GENOMIC DNA]</scope>
    <source>
        <tissue evidence="1">Leaf</tissue>
    </source>
</reference>
<name>A0A445ME05_ENSVE</name>
<accession>A0A445ME05</accession>
<dbReference type="AlphaFoldDB" id="A0A445ME05"/>
<proteinExistence type="predicted"/>
<protein>
    <submittedName>
        <fullName evidence="1">Uncharacterized protein</fullName>
    </submittedName>
</protein>
<organism evidence="1">
    <name type="scientific">Ensete ventricosum</name>
    <name type="common">Abyssinian banana</name>
    <name type="synonym">Musa ensete</name>
    <dbReference type="NCBI Taxonomy" id="4639"/>
    <lineage>
        <taxon>Eukaryota</taxon>
        <taxon>Viridiplantae</taxon>
        <taxon>Streptophyta</taxon>
        <taxon>Embryophyta</taxon>
        <taxon>Tracheophyta</taxon>
        <taxon>Spermatophyta</taxon>
        <taxon>Magnoliopsida</taxon>
        <taxon>Liliopsida</taxon>
        <taxon>Zingiberales</taxon>
        <taxon>Musaceae</taxon>
        <taxon>Ensete</taxon>
    </lineage>
</organism>